<feature type="region of interest" description="Disordered" evidence="1">
    <location>
        <begin position="1"/>
        <end position="39"/>
    </location>
</feature>
<dbReference type="EMBL" id="AMZH03014557">
    <property type="protein sequence ID" value="RRT47431.1"/>
    <property type="molecule type" value="Genomic_DNA"/>
</dbReference>
<evidence type="ECO:0000256" key="1">
    <source>
        <dbReference type="SAM" id="MobiDB-lite"/>
    </source>
</evidence>
<name>A0A426Y714_ENSVE</name>
<evidence type="ECO:0000313" key="3">
    <source>
        <dbReference type="Proteomes" id="UP000287651"/>
    </source>
</evidence>
<gene>
    <name evidence="2" type="ORF">B296_00031915</name>
</gene>
<organism evidence="2 3">
    <name type="scientific">Ensete ventricosum</name>
    <name type="common">Abyssinian banana</name>
    <name type="synonym">Musa ensete</name>
    <dbReference type="NCBI Taxonomy" id="4639"/>
    <lineage>
        <taxon>Eukaryota</taxon>
        <taxon>Viridiplantae</taxon>
        <taxon>Streptophyta</taxon>
        <taxon>Embryophyta</taxon>
        <taxon>Tracheophyta</taxon>
        <taxon>Spermatophyta</taxon>
        <taxon>Magnoliopsida</taxon>
        <taxon>Liliopsida</taxon>
        <taxon>Zingiberales</taxon>
        <taxon>Musaceae</taxon>
        <taxon>Ensete</taxon>
    </lineage>
</organism>
<dbReference type="AlphaFoldDB" id="A0A426Y714"/>
<sequence>MSWSSRLDADLPRAPGRRSKDESRNLVKGQGDGVHVGGGRKEVKVSTFKRDNNEAYGVIGALYELILEGLSMRRRMRLTKG</sequence>
<protein>
    <submittedName>
        <fullName evidence="2">Uncharacterized protein</fullName>
    </submittedName>
</protein>
<comment type="caution">
    <text evidence="2">The sequence shown here is derived from an EMBL/GenBank/DDBJ whole genome shotgun (WGS) entry which is preliminary data.</text>
</comment>
<proteinExistence type="predicted"/>
<accession>A0A426Y714</accession>
<dbReference type="Proteomes" id="UP000287651">
    <property type="component" value="Unassembled WGS sequence"/>
</dbReference>
<evidence type="ECO:0000313" key="2">
    <source>
        <dbReference type="EMBL" id="RRT47431.1"/>
    </source>
</evidence>
<reference evidence="2 3" key="1">
    <citation type="journal article" date="2014" name="Agronomy (Basel)">
        <title>A Draft Genome Sequence for Ensete ventricosum, the Drought-Tolerant Tree Against Hunger.</title>
        <authorList>
            <person name="Harrison J."/>
            <person name="Moore K.A."/>
            <person name="Paszkiewicz K."/>
            <person name="Jones T."/>
            <person name="Grant M."/>
            <person name="Ambacheew D."/>
            <person name="Muzemil S."/>
            <person name="Studholme D.J."/>
        </authorList>
    </citation>
    <scope>NUCLEOTIDE SEQUENCE [LARGE SCALE GENOMIC DNA]</scope>
</reference>